<gene>
    <name evidence="3" type="ORF">QM012_000513</name>
</gene>
<evidence type="ECO:0000256" key="1">
    <source>
        <dbReference type="SAM" id="MobiDB-lite"/>
    </source>
</evidence>
<organism evidence="3 4">
    <name type="scientific">Aureobasidium pullulans</name>
    <name type="common">Black yeast</name>
    <name type="synonym">Pullularia pullulans</name>
    <dbReference type="NCBI Taxonomy" id="5580"/>
    <lineage>
        <taxon>Eukaryota</taxon>
        <taxon>Fungi</taxon>
        <taxon>Dikarya</taxon>
        <taxon>Ascomycota</taxon>
        <taxon>Pezizomycotina</taxon>
        <taxon>Dothideomycetes</taxon>
        <taxon>Dothideomycetidae</taxon>
        <taxon>Dothideales</taxon>
        <taxon>Saccotheciaceae</taxon>
        <taxon>Aureobasidium</taxon>
    </lineage>
</organism>
<evidence type="ECO:0000313" key="4">
    <source>
        <dbReference type="Proteomes" id="UP001341245"/>
    </source>
</evidence>
<keyword evidence="2" id="KW-0732">Signal</keyword>
<accession>A0ABR0TVW6</accession>
<evidence type="ECO:0000256" key="2">
    <source>
        <dbReference type="SAM" id="SignalP"/>
    </source>
</evidence>
<proteinExistence type="predicted"/>
<protein>
    <submittedName>
        <fullName evidence="3">Uncharacterized protein</fullName>
    </submittedName>
</protein>
<keyword evidence="4" id="KW-1185">Reference proteome</keyword>
<feature type="region of interest" description="Disordered" evidence="1">
    <location>
        <begin position="69"/>
        <end position="127"/>
    </location>
</feature>
<dbReference type="EMBL" id="JASGXD010000001">
    <property type="protein sequence ID" value="KAK6008610.1"/>
    <property type="molecule type" value="Genomic_DNA"/>
</dbReference>
<sequence>MHINLCSAISILSLFSLSNASILSKRQDLSGTSISMIGSARRSAFSSASFAFVAATHQPNSIICPGVIGAAPTPATPPNDDVRLRTDPGAISALEQRQSVRPHQSREGNRRTKRHSSQTATLVEPMVASATDAVEAFQD</sequence>
<feature type="chain" id="PRO_5046973000" evidence="2">
    <location>
        <begin position="21"/>
        <end position="139"/>
    </location>
</feature>
<evidence type="ECO:0000313" key="3">
    <source>
        <dbReference type="EMBL" id="KAK6008610.1"/>
    </source>
</evidence>
<name>A0ABR0TVW6_AURPU</name>
<feature type="signal peptide" evidence="2">
    <location>
        <begin position="1"/>
        <end position="20"/>
    </location>
</feature>
<reference evidence="3 4" key="1">
    <citation type="submission" date="2023-11" db="EMBL/GenBank/DDBJ databases">
        <title>Draft genome sequence and annotation of the polyextremotolerant black yeast-like fungus Aureobasidium pullulans NRRL 62042.</title>
        <authorList>
            <person name="Dielentheis-Frenken M.R.E."/>
            <person name="Wibberg D."/>
            <person name="Blank L.M."/>
            <person name="Tiso T."/>
        </authorList>
    </citation>
    <scope>NUCLEOTIDE SEQUENCE [LARGE SCALE GENOMIC DNA]</scope>
    <source>
        <strain evidence="3 4">NRRL 62042</strain>
    </source>
</reference>
<comment type="caution">
    <text evidence="3">The sequence shown here is derived from an EMBL/GenBank/DDBJ whole genome shotgun (WGS) entry which is preliminary data.</text>
</comment>
<dbReference type="Proteomes" id="UP001341245">
    <property type="component" value="Unassembled WGS sequence"/>
</dbReference>